<reference evidence="2 3" key="1">
    <citation type="submission" date="2018-06" db="EMBL/GenBank/DDBJ databases">
        <title>The Genome of Cuscuta australis (Dodder) Provides Insight into the Evolution of Plant Parasitism.</title>
        <authorList>
            <person name="Liu H."/>
        </authorList>
    </citation>
    <scope>NUCLEOTIDE SEQUENCE [LARGE SCALE GENOMIC DNA]</scope>
    <source>
        <strain evidence="3">cv. Yunnan</strain>
        <tissue evidence="2">Vines</tissue>
    </source>
</reference>
<comment type="caution">
    <text evidence="2">The sequence shown here is derived from an EMBL/GenBank/DDBJ whole genome shotgun (WGS) entry which is preliminary data.</text>
</comment>
<evidence type="ECO:0000313" key="3">
    <source>
        <dbReference type="Proteomes" id="UP000249390"/>
    </source>
</evidence>
<evidence type="ECO:0000259" key="1">
    <source>
        <dbReference type="PROSITE" id="PS50181"/>
    </source>
</evidence>
<dbReference type="PANTHER" id="PTHR31111">
    <property type="entry name" value="BNAA05G37150D PROTEIN-RELATED"/>
    <property type="match status" value="1"/>
</dbReference>
<keyword evidence="3" id="KW-1185">Reference proteome</keyword>
<dbReference type="InterPro" id="IPR001810">
    <property type="entry name" value="F-box_dom"/>
</dbReference>
<proteinExistence type="predicted"/>
<name>A0A328CZM1_9ASTE</name>
<dbReference type="SMART" id="SM00256">
    <property type="entry name" value="FBOX"/>
    <property type="match status" value="1"/>
</dbReference>
<dbReference type="PROSITE" id="PS50181">
    <property type="entry name" value="FBOX"/>
    <property type="match status" value="1"/>
</dbReference>
<dbReference type="Pfam" id="PF00646">
    <property type="entry name" value="F-box"/>
    <property type="match status" value="1"/>
</dbReference>
<sequence length="392" mass="45446">MEFYYYCYFPREILFEILTRLPAKSVQRFNCVSKLFRSIIADPHFAEVHRRRSSARPGGVSILLALPSPPCKHEFYAINYTDPSIQEEFRFLEGPDFENLTNPPAAANGLICLSNNDGDVAVCNPSTRHHVFLPRRRSVRLGRHCQSYALGVLGFDRGSGKYKVFMSEMRMWGEVITRRHSVFTLGVDKSWREVYVHPKCMVDSLCIISFPDESVHVDGVIYLISWMKKREIIAFGVGDEDMRLMPFPDIDHRTLHFQSYMMMTLTSRWIELDGRLALINVHHEAGERSIMDVWTLEKSRMRWEKISVSIPLEESMMIKKSLSIAFASTGFGEIVVSIQEGNSLWVLLYAYRRQVWRKIEVCKLVGCVSFYVNDHLKISVDVIQENLYSFEK</sequence>
<gene>
    <name evidence="2" type="ORF">DM860_000233</name>
</gene>
<protein>
    <recommendedName>
        <fullName evidence="1">F-box domain-containing protein</fullName>
    </recommendedName>
</protein>
<accession>A0A328CZM1</accession>
<dbReference type="Proteomes" id="UP000249390">
    <property type="component" value="Unassembled WGS sequence"/>
</dbReference>
<dbReference type="InterPro" id="IPR036047">
    <property type="entry name" value="F-box-like_dom_sf"/>
</dbReference>
<evidence type="ECO:0000313" key="2">
    <source>
        <dbReference type="EMBL" id="RAL37539.1"/>
    </source>
</evidence>
<dbReference type="SUPFAM" id="SSF81383">
    <property type="entry name" value="F-box domain"/>
    <property type="match status" value="1"/>
</dbReference>
<organism evidence="2 3">
    <name type="scientific">Cuscuta australis</name>
    <dbReference type="NCBI Taxonomy" id="267555"/>
    <lineage>
        <taxon>Eukaryota</taxon>
        <taxon>Viridiplantae</taxon>
        <taxon>Streptophyta</taxon>
        <taxon>Embryophyta</taxon>
        <taxon>Tracheophyta</taxon>
        <taxon>Spermatophyta</taxon>
        <taxon>Magnoliopsida</taxon>
        <taxon>eudicotyledons</taxon>
        <taxon>Gunneridae</taxon>
        <taxon>Pentapetalae</taxon>
        <taxon>asterids</taxon>
        <taxon>lamiids</taxon>
        <taxon>Solanales</taxon>
        <taxon>Convolvulaceae</taxon>
        <taxon>Cuscuteae</taxon>
        <taxon>Cuscuta</taxon>
        <taxon>Cuscuta subgen. Grammica</taxon>
        <taxon>Cuscuta sect. Cleistogrammica</taxon>
    </lineage>
</organism>
<dbReference type="InterPro" id="IPR017451">
    <property type="entry name" value="F-box-assoc_interact_dom"/>
</dbReference>
<dbReference type="PANTHER" id="PTHR31111:SF87">
    <property type="entry name" value="F-BOX DOMAIN-CONTAINING PROTEIN"/>
    <property type="match status" value="1"/>
</dbReference>
<dbReference type="Pfam" id="PF08268">
    <property type="entry name" value="FBA_3"/>
    <property type="match status" value="1"/>
</dbReference>
<dbReference type="EMBL" id="NQVE01000215">
    <property type="protein sequence ID" value="RAL37539.1"/>
    <property type="molecule type" value="Genomic_DNA"/>
</dbReference>
<dbReference type="Gene3D" id="1.20.1280.50">
    <property type="match status" value="1"/>
</dbReference>
<feature type="domain" description="F-box" evidence="1">
    <location>
        <begin position="3"/>
        <end position="52"/>
    </location>
</feature>
<dbReference type="InterPro" id="IPR013187">
    <property type="entry name" value="F-box-assoc_dom_typ3"/>
</dbReference>
<dbReference type="NCBIfam" id="TIGR01640">
    <property type="entry name" value="F_box_assoc_1"/>
    <property type="match status" value="1"/>
</dbReference>
<dbReference type="AlphaFoldDB" id="A0A328CZM1"/>